<dbReference type="Pfam" id="PF01547">
    <property type="entry name" value="SBP_bac_1"/>
    <property type="match status" value="1"/>
</dbReference>
<dbReference type="InterPro" id="IPR006311">
    <property type="entry name" value="TAT_signal"/>
</dbReference>
<keyword evidence="5" id="KW-1185">Reference proteome</keyword>
<feature type="region of interest" description="Disordered" evidence="1">
    <location>
        <begin position="29"/>
        <end position="51"/>
    </location>
</feature>
<reference evidence="3" key="2">
    <citation type="submission" date="2016-10" db="EMBL/GenBank/DDBJ databases">
        <authorList>
            <person name="de Groot N.N."/>
        </authorList>
    </citation>
    <scope>NUCLEOTIDE SEQUENCE [LARGE SCALE GENOMIC DNA]</scope>
    <source>
        <strain evidence="3">CGMCC 1.12397</strain>
    </source>
</reference>
<dbReference type="NCBIfam" id="TIGR01409">
    <property type="entry name" value="TAT_signal_seq"/>
    <property type="match status" value="1"/>
</dbReference>
<gene>
    <name evidence="2" type="ORF">DWB78_16130</name>
    <name evidence="3" type="ORF">SAMN05216278_3159</name>
</gene>
<dbReference type="RefSeq" id="WP_092538673.1">
    <property type="nucleotide sequence ID" value="NZ_FNKQ01000004.1"/>
</dbReference>
<dbReference type="InterPro" id="IPR006059">
    <property type="entry name" value="SBP"/>
</dbReference>
<evidence type="ECO:0000313" key="2">
    <source>
        <dbReference type="EMBL" id="RDI70147.1"/>
    </source>
</evidence>
<sequence length="472" mass="51621">MTDSNRRSFIKRAASAGVLAGLAGCTRGGTNSAGTGGSGDGTGTGGGGSDELAIPLSEYDADIDWRQFEGSSINIGAVNHTWVSAIKPAIPVFEELTGIDVVWNVLPEQQFRTKRLTDVSTGAGKFDVFFLDQVVNQFRESGWLQPLDPYFEDESLYDEDWFKPDDLFEATKWQAHGGGYSDTWTGMPITVEVQTQFYRTDLYEKHGLEVAETLEEFVANAQAIQEAESGVVGTAGRGQKGYGMNIYILNTFIRQFGAKLWDSYPDDSGLDSEGAISAGKWYVDLLRNYGPEGASSQTWSDVLSTMQSGNAGHIVADANLFWPGLTDPESSDVADKIGIGKVPSPAEGSFTTNSYAWQISTSKNAKNSKQAFLFMLWASSKPTTDWMHVENDAAFAVRKSVWENDEFRSRVGENFAQVTLESLKKSKPDPFDRKYPEWGQKYSEELQTAIAGDQSAEEALKNAAESAESAVN</sequence>
<accession>A0A1H1FEI9</accession>
<dbReference type="PROSITE" id="PS51318">
    <property type="entry name" value="TAT"/>
    <property type="match status" value="1"/>
</dbReference>
<dbReference type="Proteomes" id="UP000199289">
    <property type="component" value="Unassembled WGS sequence"/>
</dbReference>
<dbReference type="Gene3D" id="3.40.190.10">
    <property type="entry name" value="Periplasmic binding protein-like II"/>
    <property type="match status" value="2"/>
</dbReference>
<dbReference type="PANTHER" id="PTHR43649">
    <property type="entry name" value="ARABINOSE-BINDING PROTEIN-RELATED"/>
    <property type="match status" value="1"/>
</dbReference>
<name>A0A1H1FEI9_9EURY</name>
<evidence type="ECO:0000313" key="5">
    <source>
        <dbReference type="Proteomes" id="UP000255421"/>
    </source>
</evidence>
<dbReference type="SUPFAM" id="SSF53850">
    <property type="entry name" value="Periplasmic binding protein-like II"/>
    <property type="match status" value="1"/>
</dbReference>
<reference evidence="2 5" key="3">
    <citation type="submission" date="2018-07" db="EMBL/GenBank/DDBJ databases">
        <title>Genome sequence of extremly halophilic archaeon Halopelagius longus strain BC12-B1.</title>
        <authorList>
            <person name="Zhang X."/>
        </authorList>
    </citation>
    <scope>NUCLEOTIDE SEQUENCE [LARGE SCALE GENOMIC DNA]</scope>
    <source>
        <strain evidence="2 5">BC12-B1</strain>
    </source>
</reference>
<dbReference type="InterPro" id="IPR019546">
    <property type="entry name" value="TAT_signal_bac_arc"/>
</dbReference>
<dbReference type="InterPro" id="IPR050490">
    <property type="entry name" value="Bact_solute-bd_prot1"/>
</dbReference>
<dbReference type="OrthoDB" id="18034at2157"/>
<dbReference type="PANTHER" id="PTHR43649:SF12">
    <property type="entry name" value="DIACETYLCHITOBIOSE BINDING PROTEIN DASA"/>
    <property type="match status" value="1"/>
</dbReference>
<reference evidence="4" key="1">
    <citation type="submission" date="2016-10" db="EMBL/GenBank/DDBJ databases">
        <authorList>
            <person name="Varghese N."/>
            <person name="Submissions S."/>
        </authorList>
    </citation>
    <scope>NUCLEOTIDE SEQUENCE [LARGE SCALE GENOMIC DNA]</scope>
    <source>
        <strain evidence="4">CGMCC 1.12397</strain>
    </source>
</reference>
<evidence type="ECO:0000313" key="4">
    <source>
        <dbReference type="Proteomes" id="UP000199289"/>
    </source>
</evidence>
<dbReference type="PROSITE" id="PS51257">
    <property type="entry name" value="PROKAR_LIPOPROTEIN"/>
    <property type="match status" value="1"/>
</dbReference>
<dbReference type="Proteomes" id="UP000255421">
    <property type="component" value="Unassembled WGS sequence"/>
</dbReference>
<evidence type="ECO:0000256" key="1">
    <source>
        <dbReference type="SAM" id="MobiDB-lite"/>
    </source>
</evidence>
<proteinExistence type="predicted"/>
<dbReference type="EMBL" id="QQST01000002">
    <property type="protein sequence ID" value="RDI70147.1"/>
    <property type="molecule type" value="Genomic_DNA"/>
</dbReference>
<protein>
    <submittedName>
        <fullName evidence="3">Carbohydrate ABC transporter substrate-binding protein, CUT1 family</fullName>
    </submittedName>
    <submittedName>
        <fullName evidence="2">Extracellular solute-binding protein</fullName>
    </submittedName>
</protein>
<feature type="compositionally biased region" description="Gly residues" evidence="1">
    <location>
        <begin position="34"/>
        <end position="49"/>
    </location>
</feature>
<dbReference type="AlphaFoldDB" id="A0A1H1FEI9"/>
<dbReference type="EMBL" id="FNKQ01000004">
    <property type="protein sequence ID" value="SDQ99149.1"/>
    <property type="molecule type" value="Genomic_DNA"/>
</dbReference>
<organism evidence="3 4">
    <name type="scientific">Halopelagius longus</name>
    <dbReference type="NCBI Taxonomy" id="1236180"/>
    <lineage>
        <taxon>Archaea</taxon>
        <taxon>Methanobacteriati</taxon>
        <taxon>Methanobacteriota</taxon>
        <taxon>Stenosarchaea group</taxon>
        <taxon>Halobacteria</taxon>
        <taxon>Halobacteriales</taxon>
        <taxon>Haloferacaceae</taxon>
    </lineage>
</organism>
<dbReference type="CDD" id="cd13585">
    <property type="entry name" value="PBP2_TMBP_like"/>
    <property type="match status" value="1"/>
</dbReference>
<evidence type="ECO:0000313" key="3">
    <source>
        <dbReference type="EMBL" id="SDQ99149.1"/>
    </source>
</evidence>